<evidence type="ECO:0000259" key="1">
    <source>
        <dbReference type="Pfam" id="PF00535"/>
    </source>
</evidence>
<dbReference type="PANTHER" id="PTHR22916">
    <property type="entry name" value="GLYCOSYLTRANSFERASE"/>
    <property type="match status" value="1"/>
</dbReference>
<keyword evidence="2" id="KW-0808">Transferase</keyword>
<gene>
    <name evidence="2" type="ORF">HMPREF9248_0701</name>
</gene>
<name>A0ABP2IYS0_9ACTN</name>
<dbReference type="SUPFAM" id="SSF53448">
    <property type="entry name" value="Nucleotide-diphospho-sugar transferases"/>
    <property type="match status" value="1"/>
</dbReference>
<evidence type="ECO:0000313" key="2">
    <source>
        <dbReference type="EMBL" id="EFL43580.1"/>
    </source>
</evidence>
<dbReference type="EC" id="2.4.-.-" evidence="2"/>
<sequence>MLCSNLGGFMPRASIVIPCYNAEAYISQTIDSACAQTVSDIEIIVVDDGSTDNTPRILAQKAEADPRIHVFQQNNAGEGPAREAGRVRACGTWLYFLDADDIMEPTLIEDAIAQGERTRADIVIFKTRELDNQTGELRSFPWSFVTDWLEVPAGTQGFQGKSGIDRIVIGDMSGVFCPREHPLRIFNSFQNWVHNKLFRKSFVDGRKLQFQPIHRTADLLFVCRALAEADRIALVDKELHRYRVNNALSALNSSDAWPLDFYEAFLALRKSLEEHGLWLLYHDSFINWVQEGVAMNLQRARSFDAFMAIVHCMREERGLIKLDFLTATKTGAINPDRWERCCAILNAPTEELLYMYFARERRQAELSATQASALRRECKKLANSREQRVGEAMIPLIDKPITRTLINTFHLGKRVGMRHTKQE</sequence>
<feature type="domain" description="Glycosyltransferase 2-like" evidence="1">
    <location>
        <begin position="14"/>
        <end position="172"/>
    </location>
</feature>
<evidence type="ECO:0000313" key="3">
    <source>
        <dbReference type="Proteomes" id="UP000004431"/>
    </source>
</evidence>
<dbReference type="GO" id="GO:0016757">
    <property type="term" value="F:glycosyltransferase activity"/>
    <property type="evidence" value="ECO:0007669"/>
    <property type="project" value="UniProtKB-KW"/>
</dbReference>
<comment type="caution">
    <text evidence="2">The sequence shown here is derived from an EMBL/GenBank/DDBJ whole genome shotgun (WGS) entry which is preliminary data.</text>
</comment>
<dbReference type="PANTHER" id="PTHR22916:SF3">
    <property type="entry name" value="UDP-GLCNAC:BETAGAL BETA-1,3-N-ACETYLGLUCOSAMINYLTRANSFERASE-LIKE PROTEIN 1"/>
    <property type="match status" value="1"/>
</dbReference>
<dbReference type="CDD" id="cd00761">
    <property type="entry name" value="Glyco_tranf_GTA_type"/>
    <property type="match status" value="1"/>
</dbReference>
<dbReference type="InterPro" id="IPR029044">
    <property type="entry name" value="Nucleotide-diphossugar_trans"/>
</dbReference>
<keyword evidence="2" id="KW-0328">Glycosyltransferase</keyword>
<dbReference type="Gene3D" id="3.90.550.10">
    <property type="entry name" value="Spore Coat Polysaccharide Biosynthesis Protein SpsA, Chain A"/>
    <property type="match status" value="1"/>
</dbReference>
<dbReference type="EMBL" id="AEDQ01000033">
    <property type="protein sequence ID" value="EFL43580.1"/>
    <property type="molecule type" value="Genomic_DNA"/>
</dbReference>
<proteinExistence type="predicted"/>
<reference evidence="2 3" key="1">
    <citation type="submission" date="2010-08" db="EMBL/GenBank/DDBJ databases">
        <authorList>
            <person name="Durkin A.S."/>
            <person name="Madupu R."/>
            <person name="Torralba M."/>
            <person name="Gillis M."/>
            <person name="Methe B."/>
            <person name="Sutton G."/>
            <person name="Nelson K.E."/>
        </authorList>
    </citation>
    <scope>NUCLEOTIDE SEQUENCE [LARGE SCALE GENOMIC DNA]</scope>
    <source>
        <strain evidence="2 3">PB189-T1-4</strain>
    </source>
</reference>
<accession>A0ABP2IYS0</accession>
<dbReference type="Pfam" id="PF00535">
    <property type="entry name" value="Glycos_transf_2"/>
    <property type="match status" value="1"/>
</dbReference>
<organism evidence="2 3">
    <name type="scientific">Fannyhessea vaginae PB189-T1-4</name>
    <dbReference type="NCBI Taxonomy" id="866774"/>
    <lineage>
        <taxon>Bacteria</taxon>
        <taxon>Bacillati</taxon>
        <taxon>Actinomycetota</taxon>
        <taxon>Coriobacteriia</taxon>
        <taxon>Coriobacteriales</taxon>
        <taxon>Atopobiaceae</taxon>
        <taxon>Fannyhessea</taxon>
    </lineage>
</organism>
<dbReference type="InterPro" id="IPR001173">
    <property type="entry name" value="Glyco_trans_2-like"/>
</dbReference>
<dbReference type="Proteomes" id="UP000004431">
    <property type="component" value="Unassembled WGS sequence"/>
</dbReference>
<protein>
    <submittedName>
        <fullName evidence="2">Glycosyltransferase, group 2 family protein</fullName>
        <ecNumber evidence="2">2.4.-.-</ecNumber>
    </submittedName>
</protein>
<keyword evidence="3" id="KW-1185">Reference proteome</keyword>